<sequence>MLNQSGTRNAALRLAWQLVRKSALSFADAQRAAWKAIRLKIKLATTAAVDFTYRKTDGSIRQARGTRMIDYTATSTAPVTDLTVRYFDLDATGWRSCRADHILAIL</sequence>
<dbReference type="Pfam" id="PF10902">
    <property type="entry name" value="WYL_2"/>
    <property type="match status" value="1"/>
</dbReference>
<gene>
    <name evidence="1" type="ORF">J2I46_02670</name>
</gene>
<evidence type="ECO:0000313" key="1">
    <source>
        <dbReference type="EMBL" id="MBO0947470.1"/>
    </source>
</evidence>
<reference evidence="1 2" key="1">
    <citation type="submission" date="2021-03" db="EMBL/GenBank/DDBJ databases">
        <title>Fibrella sp. HMF5405 genome sequencing and assembly.</title>
        <authorList>
            <person name="Kang H."/>
            <person name="Kim H."/>
            <person name="Bae S."/>
            <person name="Joh K."/>
        </authorList>
    </citation>
    <scope>NUCLEOTIDE SEQUENCE [LARGE SCALE GENOMIC DNA]</scope>
    <source>
        <strain evidence="1 2">HMF5405</strain>
    </source>
</reference>
<accession>A0ABS3JBU3</accession>
<dbReference type="RefSeq" id="WP_207327378.1">
    <property type="nucleotide sequence ID" value="NZ_JAFMYW010000001.1"/>
</dbReference>
<dbReference type="Proteomes" id="UP000664628">
    <property type="component" value="Unassembled WGS sequence"/>
</dbReference>
<evidence type="ECO:0000313" key="2">
    <source>
        <dbReference type="Proteomes" id="UP000664628"/>
    </source>
</evidence>
<proteinExistence type="predicted"/>
<keyword evidence="2" id="KW-1185">Reference proteome</keyword>
<dbReference type="InterPro" id="IPR024401">
    <property type="entry name" value="WYL_prot"/>
</dbReference>
<name>A0ABS3JBU3_9BACT</name>
<organism evidence="1 2">
    <name type="scientific">Fibrella forsythiae</name>
    <dbReference type="NCBI Taxonomy" id="2817061"/>
    <lineage>
        <taxon>Bacteria</taxon>
        <taxon>Pseudomonadati</taxon>
        <taxon>Bacteroidota</taxon>
        <taxon>Cytophagia</taxon>
        <taxon>Cytophagales</taxon>
        <taxon>Spirosomataceae</taxon>
        <taxon>Fibrella</taxon>
    </lineage>
</organism>
<dbReference type="EMBL" id="JAFMYW010000001">
    <property type="protein sequence ID" value="MBO0947470.1"/>
    <property type="molecule type" value="Genomic_DNA"/>
</dbReference>
<comment type="caution">
    <text evidence="1">The sequence shown here is derived from an EMBL/GenBank/DDBJ whole genome shotgun (WGS) entry which is preliminary data.</text>
</comment>
<protein>
    <submittedName>
        <fullName evidence="1">DUF2693 domain-containing protein</fullName>
    </submittedName>
</protein>